<dbReference type="InterPro" id="IPR011989">
    <property type="entry name" value="ARM-like"/>
</dbReference>
<dbReference type="OMA" id="NPDQYTI"/>
<dbReference type="InterPro" id="IPR016024">
    <property type="entry name" value="ARM-type_fold"/>
</dbReference>
<evidence type="ECO:0000259" key="6">
    <source>
        <dbReference type="PROSITE" id="PS50166"/>
    </source>
</evidence>
<evidence type="ECO:0000256" key="1">
    <source>
        <dbReference type="ARBA" id="ARBA00004123"/>
    </source>
</evidence>
<dbReference type="EMBL" id="KN817521">
    <property type="protein sequence ID" value="KJA28451.1"/>
    <property type="molecule type" value="Genomic_DNA"/>
</dbReference>
<protein>
    <recommendedName>
        <fullName evidence="6">Importin N-terminal domain-containing protein</fullName>
    </recommendedName>
</protein>
<keyword evidence="4" id="KW-0539">Nucleus</keyword>
<dbReference type="PANTHER" id="PTHR10997">
    <property type="entry name" value="IMPORTIN-7, 8, 11"/>
    <property type="match status" value="1"/>
</dbReference>
<dbReference type="Pfam" id="PF25018">
    <property type="entry name" value="HEAT_IPO9_c"/>
    <property type="match status" value="1"/>
</dbReference>
<dbReference type="Pfam" id="PF03810">
    <property type="entry name" value="IBN_N"/>
    <property type="match status" value="1"/>
</dbReference>
<dbReference type="PROSITE" id="PS50166">
    <property type="entry name" value="IMPORTIN_B_NT"/>
    <property type="match status" value="1"/>
</dbReference>
<sequence>MATSEVAQCLRATLSPDTNTRVAAELSLSELFTRLDVGISLSHLILSNEADMSLRQSASIALRKYVRERWSPYFSSFKGSAPSLEIKSQVREAVFRGLSDENRKIRSLSAHTLSSIANCDWPDEYPDLLTSLIGLLSSGSSASVHGAMQVFTEFIKSDLTEDQILPVLRELLPVLLQILGSSQSHSAPTRARTVSVFRQCVTALFMVKDQHPQAVKEAIASVLPVWLEAFKVLLNIDPLQDVADPSNWDGLTVRIQIFKTLDTLHTSFPRALVPYLPDLLSASLEHLRVLYPIFSTYCLSASESAPSTSEDETLELPQLLCPIIDLLAAVVRGGRARDWVVHENILPLVSSIFAFVQMTDEDVETWANNANIFVAQEEDETQPYSVRVAGFDLLGSLIERAPLQTTQSIQVNIQQVIVSSEGLRNAGNEDWWRALEAALAAVGSQSESILDCIEDEQESGRPKPIDIDYLLANIIPPVLNVPEYPFLQGRGFVFASQYAKVLPLQSAGHYLNAAIQVLESNEAGVPVKISAVKAVHNFCQGGEDSALIPFAHRISQDLGPFLLITSDDTLSLVLETLSVVLEVHQGKWLTAELAQSLISAVLEVWSKNNKDPIFISILVDIFENLASSPKEGIYETVVKQSLPILSNAIISAKKDESWVAGSAIDLVSSLVQGAAEDRLGEGFFGLLGPNLFSCLATAEDRDVLQSGISCLTLIIRKDCNQLVSWTDPDGRTGIEWVLILVAQILQSQDESGGLQIGDLIIHLLRKAGESVLPVLADLLRAMASRMTTAKTATFLQSLVIPFAFLINNQRDTVLTLLESMDIDGRSALDILLQTWCENAETFQGFWPSRVSTLALTQLLISGRPSVKNLVVKGDIIIDQSTKNIIMTRSRTKTTPHQFTSIPFPVKALKIILHDVQSGGEAASMSAQGGAFNVDSDDGDDEWSEVPGEQGSRKDDEFAYLSDLIGPKGMAFDNDEVLDSNDDEDLQNDPVSQMDMQDHLFSFLRDCAAHNTNNFGAIVDELTPEEMIVVRRIVGSEH</sequence>
<dbReference type="SMART" id="SM00913">
    <property type="entry name" value="IBN_N"/>
    <property type="match status" value="1"/>
</dbReference>
<feature type="region of interest" description="Disordered" evidence="5">
    <location>
        <begin position="929"/>
        <end position="952"/>
    </location>
</feature>
<name>A0A0D2PJ09_HYPSF</name>
<evidence type="ECO:0000256" key="4">
    <source>
        <dbReference type="ARBA" id="ARBA00023242"/>
    </source>
</evidence>
<dbReference type="OrthoDB" id="431626at2759"/>
<comment type="subcellular location">
    <subcellularLocation>
        <location evidence="1">Nucleus</location>
    </subcellularLocation>
</comment>
<proteinExistence type="predicted"/>
<dbReference type="STRING" id="945553.A0A0D2PJ09"/>
<dbReference type="InterPro" id="IPR056840">
    <property type="entry name" value="HEAT_IPO9_central"/>
</dbReference>
<evidence type="ECO:0000256" key="2">
    <source>
        <dbReference type="ARBA" id="ARBA00022448"/>
    </source>
</evidence>
<reference evidence="8" key="1">
    <citation type="submission" date="2014-04" db="EMBL/GenBank/DDBJ databases">
        <title>Evolutionary Origins and Diversification of the Mycorrhizal Mutualists.</title>
        <authorList>
            <consortium name="DOE Joint Genome Institute"/>
            <consortium name="Mycorrhizal Genomics Consortium"/>
            <person name="Kohler A."/>
            <person name="Kuo A."/>
            <person name="Nagy L.G."/>
            <person name="Floudas D."/>
            <person name="Copeland A."/>
            <person name="Barry K.W."/>
            <person name="Cichocki N."/>
            <person name="Veneault-Fourrey C."/>
            <person name="LaButti K."/>
            <person name="Lindquist E.A."/>
            <person name="Lipzen A."/>
            <person name="Lundell T."/>
            <person name="Morin E."/>
            <person name="Murat C."/>
            <person name="Riley R."/>
            <person name="Ohm R."/>
            <person name="Sun H."/>
            <person name="Tunlid A."/>
            <person name="Henrissat B."/>
            <person name="Grigoriev I.V."/>
            <person name="Hibbett D.S."/>
            <person name="Martin F."/>
        </authorList>
    </citation>
    <scope>NUCLEOTIDE SEQUENCE [LARGE SCALE GENOMIC DNA]</scope>
    <source>
        <strain evidence="8">FD-334 SS-4</strain>
    </source>
</reference>
<evidence type="ECO:0000313" key="7">
    <source>
        <dbReference type="EMBL" id="KJA28451.1"/>
    </source>
</evidence>
<dbReference type="AlphaFoldDB" id="A0A0D2PJ09"/>
<evidence type="ECO:0000256" key="5">
    <source>
        <dbReference type="SAM" id="MobiDB-lite"/>
    </source>
</evidence>
<dbReference type="PANTHER" id="PTHR10997:SF9">
    <property type="entry name" value="IMPORTIN-9"/>
    <property type="match status" value="1"/>
</dbReference>
<feature type="domain" description="Importin N-terminal" evidence="6">
    <location>
        <begin position="24"/>
        <end position="100"/>
    </location>
</feature>
<feature type="compositionally biased region" description="Acidic residues" evidence="5">
    <location>
        <begin position="934"/>
        <end position="943"/>
    </location>
</feature>
<evidence type="ECO:0000256" key="3">
    <source>
        <dbReference type="ARBA" id="ARBA00022927"/>
    </source>
</evidence>
<accession>A0A0D2PJ09</accession>
<keyword evidence="2" id="KW-0813">Transport</keyword>
<dbReference type="GO" id="GO:0031267">
    <property type="term" value="F:small GTPase binding"/>
    <property type="evidence" value="ECO:0007669"/>
    <property type="project" value="InterPro"/>
</dbReference>
<dbReference type="Proteomes" id="UP000054270">
    <property type="component" value="Unassembled WGS sequence"/>
</dbReference>
<dbReference type="GO" id="GO:0005635">
    <property type="term" value="C:nuclear envelope"/>
    <property type="evidence" value="ECO:0007669"/>
    <property type="project" value="TreeGrafter"/>
</dbReference>
<dbReference type="Gene3D" id="1.25.10.10">
    <property type="entry name" value="Leucine-rich Repeat Variant"/>
    <property type="match status" value="1"/>
</dbReference>
<organism evidence="7 8">
    <name type="scientific">Hypholoma sublateritium (strain FD-334 SS-4)</name>
    <dbReference type="NCBI Taxonomy" id="945553"/>
    <lineage>
        <taxon>Eukaryota</taxon>
        <taxon>Fungi</taxon>
        <taxon>Dikarya</taxon>
        <taxon>Basidiomycota</taxon>
        <taxon>Agaricomycotina</taxon>
        <taxon>Agaricomycetes</taxon>
        <taxon>Agaricomycetidae</taxon>
        <taxon>Agaricales</taxon>
        <taxon>Agaricineae</taxon>
        <taxon>Strophariaceae</taxon>
        <taxon>Hypholoma</taxon>
    </lineage>
</organism>
<keyword evidence="8" id="KW-1185">Reference proteome</keyword>
<dbReference type="SUPFAM" id="SSF48371">
    <property type="entry name" value="ARM repeat"/>
    <property type="match status" value="1"/>
</dbReference>
<gene>
    <name evidence="7" type="ORF">HYPSUDRAFT_33844</name>
</gene>
<dbReference type="GO" id="GO:0006606">
    <property type="term" value="P:protein import into nucleus"/>
    <property type="evidence" value="ECO:0007669"/>
    <property type="project" value="TreeGrafter"/>
</dbReference>
<dbReference type="InterPro" id="IPR001494">
    <property type="entry name" value="Importin-beta_N"/>
</dbReference>
<dbReference type="GO" id="GO:0005829">
    <property type="term" value="C:cytosol"/>
    <property type="evidence" value="ECO:0007669"/>
    <property type="project" value="TreeGrafter"/>
</dbReference>
<keyword evidence="3" id="KW-0653">Protein transport</keyword>
<evidence type="ECO:0000313" key="8">
    <source>
        <dbReference type="Proteomes" id="UP000054270"/>
    </source>
</evidence>